<keyword evidence="7 8" id="KW-0998">Cell outer membrane</keyword>
<evidence type="ECO:0000313" key="14">
    <source>
        <dbReference type="Proteomes" id="UP001500713"/>
    </source>
</evidence>
<keyword evidence="14" id="KW-1185">Reference proteome</keyword>
<dbReference type="RefSeq" id="WP_229954865.1">
    <property type="nucleotide sequence ID" value="NZ_BAAAEM010000002.1"/>
</dbReference>
<sequence length="923" mass="102455">MPAPKNIRRLAICSALLATAAMPTSAWAGTIIGTVSEGSATQGLQSAELRIVELDRVARSGRGGTYRFPGVPAGTYTIEARYIGADMVTAKVDVPESGNVRIDLVMQGIGRNEILVIGQAANQASALSRQRAADGVVSALTRDSVGQFPDQNVAESLRRLPGLNVLNDQGEGRFVSVRGLDPNLNSSSINGVRLPSPESDIRSVALDVISSDLIESIEVKKSLTPDMDGDTIGASIEINTVSAFDRKKDLLSVKVEGSYNDLRDVASPKASIDFSTRLSDNLGIAGGLSYYNRRFETDNVEAEDWTTTDEGFGYAEEVQYRDYDVQRERISASLSLDFRASDDTSLYIRGIYSQFDDQEFRRRNIFKLGDATVTGVDADSVSFSDAGGEIEIERDIKDRQEEQKIRSIALGGETNTGPWTIEYSASWAKSSELEDGSVDPTVFIRGFEDNGLDVLFDYSNNKIPLFSYLSGQDIATDPSGYGLDEIEFTKRSDSQDEEYAAQFDVGRQFAMGSGDFTVQAGFKGRWREKSYNLDVEFYEDPTGAYNLGDVLGFPTYRITDISPLPSFRDASNFFFDNFDLFELQPDDSIFDSAAGDYVADEDILAGYLLGRWDSDTLRVIGGVRYENTKTDLSGNRIDEDGPTITPVQFSNDYDNWLPSLNVRFEPQRNLVFRAAAYRSLVRPNLADLAPRFELSDDNEGDFGNPDLRPYRAWNFDASAEYYFSNNGAISANFFYKDVKDFIVDSFDEDGGVFNGITFEEAVIPINGDSATIKGVELSLSQALTFLPSPLDGFLVQVNYTYTDAEGTLDDGRDIPLPASSKHTLNAVLGYEKGPFSFRLAGTYRDKYLDEIGASAEDDRIVASHFQLDASAKYRVNKNLQFFLEWVNINDEPYFAYQNRDNRRRLLQFEEYSWTAKFGAKMNF</sequence>
<evidence type="ECO:0000259" key="11">
    <source>
        <dbReference type="Pfam" id="PF00593"/>
    </source>
</evidence>
<dbReference type="InterPro" id="IPR010104">
    <property type="entry name" value="TonB_rcpt_bac"/>
</dbReference>
<dbReference type="Proteomes" id="UP001500713">
    <property type="component" value="Unassembled WGS sequence"/>
</dbReference>
<protein>
    <submittedName>
        <fullName evidence="13">TonB-dependent receptor</fullName>
    </submittedName>
</protein>
<evidence type="ECO:0000256" key="1">
    <source>
        <dbReference type="ARBA" id="ARBA00004571"/>
    </source>
</evidence>
<gene>
    <name evidence="13" type="ORF">GCM10009096_18000</name>
</gene>
<dbReference type="Pfam" id="PF13620">
    <property type="entry name" value="CarboxypepD_reg"/>
    <property type="match status" value="1"/>
</dbReference>
<reference evidence="13 14" key="1">
    <citation type="journal article" date="2019" name="Int. J. Syst. Evol. Microbiol.">
        <title>The Global Catalogue of Microorganisms (GCM) 10K type strain sequencing project: providing services to taxonomists for standard genome sequencing and annotation.</title>
        <authorList>
            <consortium name="The Broad Institute Genomics Platform"/>
            <consortium name="The Broad Institute Genome Sequencing Center for Infectious Disease"/>
            <person name="Wu L."/>
            <person name="Ma J."/>
        </authorList>
    </citation>
    <scope>NUCLEOTIDE SEQUENCE [LARGE SCALE GENOMIC DNA]</scope>
    <source>
        <strain evidence="13 14">JCM 14162</strain>
    </source>
</reference>
<keyword evidence="4 8" id="KW-0812">Transmembrane</keyword>
<proteinExistence type="inferred from homology"/>
<dbReference type="InterPro" id="IPR013784">
    <property type="entry name" value="Carb-bd-like_fold"/>
</dbReference>
<evidence type="ECO:0000256" key="3">
    <source>
        <dbReference type="ARBA" id="ARBA00022452"/>
    </source>
</evidence>
<evidence type="ECO:0000256" key="8">
    <source>
        <dbReference type="PROSITE-ProRule" id="PRU01360"/>
    </source>
</evidence>
<keyword evidence="13" id="KW-0675">Receptor</keyword>
<dbReference type="CDD" id="cd01347">
    <property type="entry name" value="ligand_gated_channel"/>
    <property type="match status" value="1"/>
</dbReference>
<keyword evidence="5 9" id="KW-0798">TonB box</keyword>
<dbReference type="PANTHER" id="PTHR40980:SF4">
    <property type="entry name" value="TONB-DEPENDENT RECEPTOR-LIKE BETA-BARREL DOMAIN-CONTAINING PROTEIN"/>
    <property type="match status" value="1"/>
</dbReference>
<dbReference type="Pfam" id="PF07715">
    <property type="entry name" value="Plug"/>
    <property type="match status" value="1"/>
</dbReference>
<comment type="subcellular location">
    <subcellularLocation>
        <location evidence="1 8">Cell outer membrane</location>
        <topology evidence="1 8">Multi-pass membrane protein</topology>
    </subcellularLocation>
</comment>
<keyword evidence="3 8" id="KW-1134">Transmembrane beta strand</keyword>
<feature type="signal peptide" evidence="10">
    <location>
        <begin position="1"/>
        <end position="28"/>
    </location>
</feature>
<evidence type="ECO:0000313" key="13">
    <source>
        <dbReference type="EMBL" id="GAA0476608.1"/>
    </source>
</evidence>
<keyword evidence="10" id="KW-0732">Signal</keyword>
<dbReference type="PROSITE" id="PS52016">
    <property type="entry name" value="TONB_DEPENDENT_REC_3"/>
    <property type="match status" value="1"/>
</dbReference>
<dbReference type="InterPro" id="IPR012910">
    <property type="entry name" value="Plug_dom"/>
</dbReference>
<comment type="caution">
    <text evidence="13">The sequence shown here is derived from an EMBL/GenBank/DDBJ whole genome shotgun (WGS) entry which is preliminary data.</text>
</comment>
<evidence type="ECO:0000256" key="9">
    <source>
        <dbReference type="RuleBase" id="RU003357"/>
    </source>
</evidence>
<keyword evidence="2 8" id="KW-0813">Transport</keyword>
<comment type="similarity">
    <text evidence="8 9">Belongs to the TonB-dependent receptor family.</text>
</comment>
<dbReference type="Gene3D" id="2.40.170.20">
    <property type="entry name" value="TonB-dependent receptor, beta-barrel domain"/>
    <property type="match status" value="1"/>
</dbReference>
<feature type="domain" description="TonB-dependent receptor plug" evidence="12">
    <location>
        <begin position="130"/>
        <end position="230"/>
    </location>
</feature>
<dbReference type="InterPro" id="IPR037066">
    <property type="entry name" value="Plug_dom_sf"/>
</dbReference>
<evidence type="ECO:0000259" key="12">
    <source>
        <dbReference type="Pfam" id="PF07715"/>
    </source>
</evidence>
<dbReference type="SUPFAM" id="SSF49452">
    <property type="entry name" value="Starch-binding domain-like"/>
    <property type="match status" value="1"/>
</dbReference>
<dbReference type="InterPro" id="IPR039426">
    <property type="entry name" value="TonB-dep_rcpt-like"/>
</dbReference>
<accession>A0ABN1AHH2</accession>
<keyword evidence="6 8" id="KW-0472">Membrane</keyword>
<evidence type="ECO:0000256" key="5">
    <source>
        <dbReference type="ARBA" id="ARBA00023077"/>
    </source>
</evidence>
<dbReference type="InterPro" id="IPR036942">
    <property type="entry name" value="Beta-barrel_TonB_sf"/>
</dbReference>
<dbReference type="Gene3D" id="2.60.40.1120">
    <property type="entry name" value="Carboxypeptidase-like, regulatory domain"/>
    <property type="match status" value="1"/>
</dbReference>
<dbReference type="SUPFAM" id="SSF56935">
    <property type="entry name" value="Porins"/>
    <property type="match status" value="1"/>
</dbReference>
<dbReference type="PANTHER" id="PTHR40980">
    <property type="entry name" value="PLUG DOMAIN-CONTAINING PROTEIN"/>
    <property type="match status" value="1"/>
</dbReference>
<dbReference type="EMBL" id="BAAAEM010000002">
    <property type="protein sequence ID" value="GAA0476608.1"/>
    <property type="molecule type" value="Genomic_DNA"/>
</dbReference>
<evidence type="ECO:0000256" key="2">
    <source>
        <dbReference type="ARBA" id="ARBA00022448"/>
    </source>
</evidence>
<feature type="chain" id="PRO_5045397500" evidence="10">
    <location>
        <begin position="29"/>
        <end position="923"/>
    </location>
</feature>
<dbReference type="Gene3D" id="2.170.130.10">
    <property type="entry name" value="TonB-dependent receptor, plug domain"/>
    <property type="match status" value="1"/>
</dbReference>
<evidence type="ECO:0000256" key="10">
    <source>
        <dbReference type="SAM" id="SignalP"/>
    </source>
</evidence>
<dbReference type="InterPro" id="IPR000531">
    <property type="entry name" value="Beta-barrel_TonB"/>
</dbReference>
<dbReference type="NCBIfam" id="TIGR01782">
    <property type="entry name" value="TonB-Xanth-Caul"/>
    <property type="match status" value="1"/>
</dbReference>
<evidence type="ECO:0000256" key="4">
    <source>
        <dbReference type="ARBA" id="ARBA00022692"/>
    </source>
</evidence>
<evidence type="ECO:0000256" key="7">
    <source>
        <dbReference type="ARBA" id="ARBA00023237"/>
    </source>
</evidence>
<dbReference type="Pfam" id="PF00593">
    <property type="entry name" value="TonB_dep_Rec_b-barrel"/>
    <property type="match status" value="1"/>
</dbReference>
<organism evidence="13 14">
    <name type="scientific">Parasphingorhabdus litoris</name>
    <dbReference type="NCBI Taxonomy" id="394733"/>
    <lineage>
        <taxon>Bacteria</taxon>
        <taxon>Pseudomonadati</taxon>
        <taxon>Pseudomonadota</taxon>
        <taxon>Alphaproteobacteria</taxon>
        <taxon>Sphingomonadales</taxon>
        <taxon>Sphingomonadaceae</taxon>
        <taxon>Parasphingorhabdus</taxon>
    </lineage>
</organism>
<evidence type="ECO:0000256" key="6">
    <source>
        <dbReference type="ARBA" id="ARBA00023136"/>
    </source>
</evidence>
<feature type="domain" description="TonB-dependent receptor-like beta-barrel" evidence="11">
    <location>
        <begin position="464"/>
        <end position="886"/>
    </location>
</feature>
<name>A0ABN1AHH2_9SPHN</name>